<dbReference type="OrthoDB" id="10249039at2759"/>
<comment type="similarity">
    <text evidence="9">Belongs to the ubiquitin-conjugating enzyme family.</text>
</comment>
<dbReference type="GO" id="GO:0005524">
    <property type="term" value="F:ATP binding"/>
    <property type="evidence" value="ECO:0007669"/>
    <property type="project" value="UniProtKB-UniRule"/>
</dbReference>
<evidence type="ECO:0000256" key="8">
    <source>
        <dbReference type="PROSITE-ProRule" id="PRU10133"/>
    </source>
</evidence>
<feature type="compositionally biased region" description="Polar residues" evidence="10">
    <location>
        <begin position="18"/>
        <end position="27"/>
    </location>
</feature>
<evidence type="ECO:0000256" key="9">
    <source>
        <dbReference type="RuleBase" id="RU362109"/>
    </source>
</evidence>
<dbReference type="EMBL" id="VXIV02003206">
    <property type="protein sequence ID" value="KAF6019901.1"/>
    <property type="molecule type" value="Genomic_DNA"/>
</dbReference>
<keyword evidence="4 9" id="KW-0833">Ubl conjugation pathway</keyword>
<sequence length="186" mass="21322">MYNLQKRIKEQTNKKTSSEPTCENSTGRVSVRDRLLIQEVNEVPDHLPKGCNIIFPNPDRLHEILLRINPNSGYWKGGTFEFEISVPLEYNIMPPSVKCKTKIWHPNIDINGVVCLSILRSRSLDPTGWAPTRTLKDVVWGICALFGDLLNFDDPLNVEAADLYLKDKVAFESKVKHYVNCYARYL</sequence>
<dbReference type="FunFam" id="3.10.110.10:FF:000033">
    <property type="entry name" value="NEDD8-conjugating enzyme UBE2F"/>
    <property type="match status" value="1"/>
</dbReference>
<evidence type="ECO:0000256" key="4">
    <source>
        <dbReference type="ARBA" id="ARBA00022786"/>
    </source>
</evidence>
<dbReference type="EC" id="2.3.2.34" evidence="7"/>
<feature type="domain" description="UBC core" evidence="11">
    <location>
        <begin position="31"/>
        <end position="184"/>
    </location>
</feature>
<dbReference type="InterPro" id="IPR023313">
    <property type="entry name" value="UBQ-conjugating_AS"/>
</dbReference>
<evidence type="ECO:0000256" key="3">
    <source>
        <dbReference type="ARBA" id="ARBA00022741"/>
    </source>
</evidence>
<evidence type="ECO:0000256" key="6">
    <source>
        <dbReference type="ARBA" id="ARBA00043698"/>
    </source>
</evidence>
<dbReference type="InterPro" id="IPR000608">
    <property type="entry name" value="UBC"/>
</dbReference>
<evidence type="ECO:0000256" key="10">
    <source>
        <dbReference type="SAM" id="MobiDB-lite"/>
    </source>
</evidence>
<keyword evidence="13" id="KW-1185">Reference proteome</keyword>
<evidence type="ECO:0000256" key="5">
    <source>
        <dbReference type="ARBA" id="ARBA00022840"/>
    </source>
</evidence>
<keyword evidence="2" id="KW-0808">Transferase</keyword>
<keyword evidence="5 9" id="KW-0067">ATP-binding</keyword>
<dbReference type="SUPFAM" id="SSF54495">
    <property type="entry name" value="UBC-like"/>
    <property type="match status" value="1"/>
</dbReference>
<organism evidence="12 13">
    <name type="scientific">Bugula neritina</name>
    <name type="common">Brown bryozoan</name>
    <name type="synonym">Sertularia neritina</name>
    <dbReference type="NCBI Taxonomy" id="10212"/>
    <lineage>
        <taxon>Eukaryota</taxon>
        <taxon>Metazoa</taxon>
        <taxon>Spiralia</taxon>
        <taxon>Lophotrochozoa</taxon>
        <taxon>Bryozoa</taxon>
        <taxon>Gymnolaemata</taxon>
        <taxon>Cheilostomatida</taxon>
        <taxon>Flustrina</taxon>
        <taxon>Buguloidea</taxon>
        <taxon>Bugulidae</taxon>
        <taxon>Bugula</taxon>
    </lineage>
</organism>
<accession>A0A7J7J2K8</accession>
<dbReference type="GO" id="GO:0045116">
    <property type="term" value="P:protein neddylation"/>
    <property type="evidence" value="ECO:0007669"/>
    <property type="project" value="UniProtKB-ARBA"/>
</dbReference>
<evidence type="ECO:0000256" key="1">
    <source>
        <dbReference type="ARBA" id="ARBA00005032"/>
    </source>
</evidence>
<dbReference type="PROSITE" id="PS50127">
    <property type="entry name" value="UBC_2"/>
    <property type="match status" value="1"/>
</dbReference>
<comment type="catalytic activity">
    <reaction evidence="6">
        <text>[E1 NEDD8-activating enzyme]-S-[NEDD8 protein]-yl-L-cysteine + [E2 NEDD8-conjugating enzyme]-L-cysteine = [E1 NEDD8-activating enzyme]-L-cysteine + [E2 NEDD8-conjugating enzyme]-S-[NEDD8-protein]-yl-L-cysteine.</text>
        <dbReference type="EC" id="2.3.2.34"/>
    </reaction>
</comment>
<evidence type="ECO:0000313" key="12">
    <source>
        <dbReference type="EMBL" id="KAF6019901.1"/>
    </source>
</evidence>
<dbReference type="GO" id="GO:0061654">
    <property type="term" value="F:NEDD8 conjugating enzyme activity"/>
    <property type="evidence" value="ECO:0007669"/>
    <property type="project" value="UniProtKB-EC"/>
</dbReference>
<comment type="pathway">
    <text evidence="1">Protein modification; protein neddylation.</text>
</comment>
<dbReference type="InterPro" id="IPR050113">
    <property type="entry name" value="Ub_conjugating_enzyme"/>
</dbReference>
<dbReference type="CDD" id="cd23794">
    <property type="entry name" value="UBCc_UBE2F_UBE2M"/>
    <property type="match status" value="1"/>
</dbReference>
<dbReference type="InterPro" id="IPR016135">
    <property type="entry name" value="UBQ-conjugating_enzyme/RWD"/>
</dbReference>
<reference evidence="12" key="1">
    <citation type="submission" date="2020-06" db="EMBL/GenBank/DDBJ databases">
        <title>Draft genome of Bugula neritina, a colonial animal packing powerful symbionts and potential medicines.</title>
        <authorList>
            <person name="Rayko M."/>
        </authorList>
    </citation>
    <scope>NUCLEOTIDE SEQUENCE [LARGE SCALE GENOMIC DNA]</scope>
    <source>
        <strain evidence="12">Kwan_BN1</strain>
    </source>
</reference>
<dbReference type="SMART" id="SM00212">
    <property type="entry name" value="UBCc"/>
    <property type="match status" value="1"/>
</dbReference>
<dbReference type="Proteomes" id="UP000593567">
    <property type="component" value="Unassembled WGS sequence"/>
</dbReference>
<dbReference type="PANTHER" id="PTHR24067">
    <property type="entry name" value="UBIQUITIN-CONJUGATING ENZYME E2"/>
    <property type="match status" value="1"/>
</dbReference>
<proteinExistence type="inferred from homology"/>
<evidence type="ECO:0000256" key="7">
    <source>
        <dbReference type="ARBA" id="ARBA00044047"/>
    </source>
</evidence>
<comment type="caution">
    <text evidence="12">The sequence shown here is derived from an EMBL/GenBank/DDBJ whole genome shotgun (WGS) entry which is preliminary data.</text>
</comment>
<feature type="compositionally biased region" description="Basic and acidic residues" evidence="10">
    <location>
        <begin position="7"/>
        <end position="17"/>
    </location>
</feature>
<feature type="region of interest" description="Disordered" evidence="10">
    <location>
        <begin position="1"/>
        <end position="27"/>
    </location>
</feature>
<dbReference type="Pfam" id="PF00179">
    <property type="entry name" value="UQ_con"/>
    <property type="match status" value="1"/>
</dbReference>
<dbReference type="PROSITE" id="PS00183">
    <property type="entry name" value="UBC_1"/>
    <property type="match status" value="1"/>
</dbReference>
<protein>
    <recommendedName>
        <fullName evidence="7">E2 NEDD8-conjugating enzyme</fullName>
        <ecNumber evidence="7">2.3.2.34</ecNumber>
    </recommendedName>
</protein>
<evidence type="ECO:0000313" key="13">
    <source>
        <dbReference type="Proteomes" id="UP000593567"/>
    </source>
</evidence>
<feature type="active site" description="Glycyl thioester intermediate" evidence="8">
    <location>
        <position position="115"/>
    </location>
</feature>
<gene>
    <name evidence="12" type="ORF">EB796_021791</name>
</gene>
<name>A0A7J7J2K8_BUGNE</name>
<dbReference type="Gene3D" id="3.10.110.10">
    <property type="entry name" value="Ubiquitin Conjugating Enzyme"/>
    <property type="match status" value="1"/>
</dbReference>
<keyword evidence="3 9" id="KW-0547">Nucleotide-binding</keyword>
<dbReference type="AlphaFoldDB" id="A0A7J7J2K8"/>
<evidence type="ECO:0000256" key="2">
    <source>
        <dbReference type="ARBA" id="ARBA00022679"/>
    </source>
</evidence>
<evidence type="ECO:0000259" key="11">
    <source>
        <dbReference type="PROSITE" id="PS50127"/>
    </source>
</evidence>